<evidence type="ECO:0000313" key="1">
    <source>
        <dbReference type="EMBL" id="KAG8636105.1"/>
    </source>
</evidence>
<sequence length="491" mass="55160">MECIGARNFTAMAVFSFSAGTSRRRTLRTYRQGGLSNKRCHLYRVRASSAGTDSCVAIKEEFADEEDYIKAGGSELVYVQMQQNKDMEQQSKLADKLPPIPIGDEVLDLVVIGCGPAGLALAAESAKLGLSVGLIGPDLPFTNNYGVWEDEFKDLGLEGCIEHVWRDTIVYLDDDDPILIGRAYGRVSRHLLHEELLRRLATVASGAASGKLLLYEVGGPRVSVQTAYGVEVEVENNPYDPSLMVFMDYRDYMKQKVPCLEAEYPTFLYAMPMSSTRVFFEETCLASKDAMPFDLLKRKLMSRLETMGIRILKTYEEEWSYIPVGGSLPNTEQKNLAFGAAASMVHPATGYSVVRSLSEAPNYASTIANILKQDHPNAKLHHKRSNANISMQAWDTLWPQERKRQRAFFLFGLALILQLDIEGIRTFFHTFFRLPSWMWQGFLGSTLSSADLVVFAFYMFFIAPNDMRMCLVRHLVSDPTGATMIRTYLTL</sequence>
<evidence type="ECO:0000313" key="2">
    <source>
        <dbReference type="Proteomes" id="UP000091857"/>
    </source>
</evidence>
<gene>
    <name evidence="1" type="ORF">MANES_16G099600v8</name>
</gene>
<organism evidence="1 2">
    <name type="scientific">Manihot esculenta</name>
    <name type="common">Cassava</name>
    <name type="synonym">Jatropha manihot</name>
    <dbReference type="NCBI Taxonomy" id="3983"/>
    <lineage>
        <taxon>Eukaryota</taxon>
        <taxon>Viridiplantae</taxon>
        <taxon>Streptophyta</taxon>
        <taxon>Embryophyta</taxon>
        <taxon>Tracheophyta</taxon>
        <taxon>Spermatophyta</taxon>
        <taxon>Magnoliopsida</taxon>
        <taxon>eudicotyledons</taxon>
        <taxon>Gunneridae</taxon>
        <taxon>Pentapetalae</taxon>
        <taxon>rosids</taxon>
        <taxon>fabids</taxon>
        <taxon>Malpighiales</taxon>
        <taxon>Euphorbiaceae</taxon>
        <taxon>Crotonoideae</taxon>
        <taxon>Manihoteae</taxon>
        <taxon>Manihot</taxon>
    </lineage>
</organism>
<accession>A0ACB7G7P2</accession>
<comment type="caution">
    <text evidence="1">The sequence shown here is derived from an EMBL/GenBank/DDBJ whole genome shotgun (WGS) entry which is preliminary data.</text>
</comment>
<keyword evidence="2" id="KW-1185">Reference proteome</keyword>
<reference evidence="2" key="1">
    <citation type="journal article" date="2016" name="Nat. Biotechnol.">
        <title>Sequencing wild and cultivated cassava and related species reveals extensive interspecific hybridization and genetic diversity.</title>
        <authorList>
            <person name="Bredeson J.V."/>
            <person name="Lyons J.B."/>
            <person name="Prochnik S.E."/>
            <person name="Wu G.A."/>
            <person name="Ha C.M."/>
            <person name="Edsinger-Gonzales E."/>
            <person name="Grimwood J."/>
            <person name="Schmutz J."/>
            <person name="Rabbi I.Y."/>
            <person name="Egesi C."/>
            <person name="Nauluvula P."/>
            <person name="Lebot V."/>
            <person name="Ndunguru J."/>
            <person name="Mkamilo G."/>
            <person name="Bart R.S."/>
            <person name="Setter T.L."/>
            <person name="Gleadow R.M."/>
            <person name="Kulakow P."/>
            <person name="Ferguson M.E."/>
            <person name="Rounsley S."/>
            <person name="Rokhsar D.S."/>
        </authorList>
    </citation>
    <scope>NUCLEOTIDE SEQUENCE [LARGE SCALE GENOMIC DNA]</scope>
    <source>
        <strain evidence="2">cv. AM560-2</strain>
    </source>
</reference>
<dbReference type="EMBL" id="CM004402">
    <property type="protein sequence ID" value="KAG8636105.1"/>
    <property type="molecule type" value="Genomic_DNA"/>
</dbReference>
<protein>
    <submittedName>
        <fullName evidence="1">Uncharacterized protein</fullName>
    </submittedName>
</protein>
<proteinExistence type="predicted"/>
<name>A0ACB7G7P2_MANES</name>
<dbReference type="Proteomes" id="UP000091857">
    <property type="component" value="Chromosome 16"/>
</dbReference>